<feature type="compositionally biased region" description="Polar residues" evidence="6">
    <location>
        <begin position="693"/>
        <end position="705"/>
    </location>
</feature>
<feature type="compositionally biased region" description="Basic and acidic residues" evidence="6">
    <location>
        <begin position="79"/>
        <end position="90"/>
    </location>
</feature>
<protein>
    <submittedName>
        <fullName evidence="7">Reticulocyte-binding protein 2-like a</fullName>
    </submittedName>
</protein>
<feature type="compositionally biased region" description="Basic and acidic residues" evidence="6">
    <location>
        <begin position="298"/>
        <end position="318"/>
    </location>
</feature>
<feature type="compositionally biased region" description="Polar residues" evidence="6">
    <location>
        <begin position="159"/>
        <end position="168"/>
    </location>
</feature>
<proteinExistence type="inferred from homology"/>
<organism evidence="7 8">
    <name type="scientific">Mizuhopecten yessoensis</name>
    <name type="common">Japanese scallop</name>
    <name type="synonym">Patinopecten yessoensis</name>
    <dbReference type="NCBI Taxonomy" id="6573"/>
    <lineage>
        <taxon>Eukaryota</taxon>
        <taxon>Metazoa</taxon>
        <taxon>Spiralia</taxon>
        <taxon>Lophotrochozoa</taxon>
        <taxon>Mollusca</taxon>
        <taxon>Bivalvia</taxon>
        <taxon>Autobranchia</taxon>
        <taxon>Pteriomorphia</taxon>
        <taxon>Pectinida</taxon>
        <taxon>Pectinoidea</taxon>
        <taxon>Pectinidae</taxon>
        <taxon>Mizuhopecten</taxon>
    </lineage>
</organism>
<feature type="compositionally biased region" description="Low complexity" evidence="6">
    <location>
        <begin position="325"/>
        <end position="352"/>
    </location>
</feature>
<dbReference type="Proteomes" id="UP000242188">
    <property type="component" value="Unassembled WGS sequence"/>
</dbReference>
<dbReference type="Pfam" id="PF05672">
    <property type="entry name" value="MAP7"/>
    <property type="match status" value="1"/>
</dbReference>
<feature type="compositionally biased region" description="Polar residues" evidence="6">
    <location>
        <begin position="30"/>
        <end position="39"/>
    </location>
</feature>
<feature type="compositionally biased region" description="Polar residues" evidence="6">
    <location>
        <begin position="545"/>
        <end position="562"/>
    </location>
</feature>
<comment type="similarity">
    <text evidence="2">Belongs to the MAP7 family.</text>
</comment>
<evidence type="ECO:0000313" key="7">
    <source>
        <dbReference type="EMBL" id="OWF43911.1"/>
    </source>
</evidence>
<evidence type="ECO:0000256" key="3">
    <source>
        <dbReference type="ARBA" id="ARBA00022490"/>
    </source>
</evidence>
<reference evidence="7 8" key="1">
    <citation type="journal article" date="2017" name="Nat. Ecol. Evol.">
        <title>Scallop genome provides insights into evolution of bilaterian karyotype and development.</title>
        <authorList>
            <person name="Wang S."/>
            <person name="Zhang J."/>
            <person name="Jiao W."/>
            <person name="Li J."/>
            <person name="Xun X."/>
            <person name="Sun Y."/>
            <person name="Guo X."/>
            <person name="Huan P."/>
            <person name="Dong B."/>
            <person name="Zhang L."/>
            <person name="Hu X."/>
            <person name="Sun X."/>
            <person name="Wang J."/>
            <person name="Zhao C."/>
            <person name="Wang Y."/>
            <person name="Wang D."/>
            <person name="Huang X."/>
            <person name="Wang R."/>
            <person name="Lv J."/>
            <person name="Li Y."/>
            <person name="Zhang Z."/>
            <person name="Liu B."/>
            <person name="Lu W."/>
            <person name="Hui Y."/>
            <person name="Liang J."/>
            <person name="Zhou Z."/>
            <person name="Hou R."/>
            <person name="Li X."/>
            <person name="Liu Y."/>
            <person name="Li H."/>
            <person name="Ning X."/>
            <person name="Lin Y."/>
            <person name="Zhao L."/>
            <person name="Xing Q."/>
            <person name="Dou J."/>
            <person name="Li Y."/>
            <person name="Mao J."/>
            <person name="Guo H."/>
            <person name="Dou H."/>
            <person name="Li T."/>
            <person name="Mu C."/>
            <person name="Jiang W."/>
            <person name="Fu Q."/>
            <person name="Fu X."/>
            <person name="Miao Y."/>
            <person name="Liu J."/>
            <person name="Yu Q."/>
            <person name="Li R."/>
            <person name="Liao H."/>
            <person name="Li X."/>
            <person name="Kong Y."/>
            <person name="Jiang Z."/>
            <person name="Chourrout D."/>
            <person name="Li R."/>
            <person name="Bao Z."/>
        </authorList>
    </citation>
    <scope>NUCLEOTIDE SEQUENCE [LARGE SCALE GENOMIC DNA]</scope>
    <source>
        <strain evidence="7 8">PY_sf001</strain>
    </source>
</reference>
<dbReference type="EMBL" id="NEDP02004983">
    <property type="protein sequence ID" value="OWF43911.1"/>
    <property type="molecule type" value="Genomic_DNA"/>
</dbReference>
<feature type="compositionally biased region" description="Basic and acidic residues" evidence="6">
    <location>
        <begin position="682"/>
        <end position="692"/>
    </location>
</feature>
<dbReference type="OrthoDB" id="6161699at2759"/>
<feature type="compositionally biased region" description="Basic and acidic residues" evidence="6">
    <location>
        <begin position="40"/>
        <end position="49"/>
    </location>
</feature>
<evidence type="ECO:0000256" key="2">
    <source>
        <dbReference type="ARBA" id="ARBA00007525"/>
    </source>
</evidence>
<name>A0A210Q5B6_MIZYE</name>
<feature type="compositionally biased region" description="Basic and acidic residues" evidence="6">
    <location>
        <begin position="631"/>
        <end position="640"/>
    </location>
</feature>
<feature type="compositionally biased region" description="Acidic residues" evidence="6">
    <location>
        <begin position="563"/>
        <end position="573"/>
    </location>
</feature>
<dbReference type="PANTHER" id="PTHR15073:SF1">
    <property type="entry name" value="RETICULOCYTE-BINDING PROTEIN HOMOLOG 2A"/>
    <property type="match status" value="1"/>
</dbReference>
<evidence type="ECO:0000256" key="4">
    <source>
        <dbReference type="ARBA" id="ARBA00023054"/>
    </source>
</evidence>
<evidence type="ECO:0000256" key="5">
    <source>
        <dbReference type="ARBA" id="ARBA00023212"/>
    </source>
</evidence>
<feature type="compositionally biased region" description="Low complexity" evidence="6">
    <location>
        <begin position="654"/>
        <end position="665"/>
    </location>
</feature>
<feature type="compositionally biased region" description="Low complexity" evidence="6">
    <location>
        <begin position="503"/>
        <end position="539"/>
    </location>
</feature>
<keyword evidence="8" id="KW-1185">Reference proteome</keyword>
<feature type="region of interest" description="Disordered" evidence="6">
    <location>
        <begin position="1"/>
        <end position="709"/>
    </location>
</feature>
<feature type="compositionally biased region" description="Polar residues" evidence="6">
    <location>
        <begin position="285"/>
        <end position="297"/>
    </location>
</feature>
<dbReference type="AlphaFoldDB" id="A0A210Q5B6"/>
<dbReference type="InterPro" id="IPR051483">
    <property type="entry name" value="MAP7_domain-containing"/>
</dbReference>
<keyword evidence="4" id="KW-0175">Coiled coil</keyword>
<keyword evidence="5" id="KW-0206">Cytoskeleton</keyword>
<feature type="compositionally biased region" description="Basic and acidic residues" evidence="6">
    <location>
        <begin position="354"/>
        <end position="499"/>
    </location>
</feature>
<comment type="caution">
    <text evidence="7">The sequence shown here is derived from an EMBL/GenBank/DDBJ whole genome shotgun (WGS) entry which is preliminary data.</text>
</comment>
<evidence type="ECO:0000256" key="1">
    <source>
        <dbReference type="ARBA" id="ARBA00004245"/>
    </source>
</evidence>
<evidence type="ECO:0000313" key="8">
    <source>
        <dbReference type="Proteomes" id="UP000242188"/>
    </source>
</evidence>
<evidence type="ECO:0000256" key="6">
    <source>
        <dbReference type="SAM" id="MobiDB-lite"/>
    </source>
</evidence>
<feature type="compositionally biased region" description="Polar residues" evidence="6">
    <location>
        <begin position="756"/>
        <end position="795"/>
    </location>
</feature>
<feature type="compositionally biased region" description="Basic and acidic residues" evidence="6">
    <location>
        <begin position="228"/>
        <end position="248"/>
    </location>
</feature>
<dbReference type="GO" id="GO:0000226">
    <property type="term" value="P:microtubule cytoskeleton organization"/>
    <property type="evidence" value="ECO:0007669"/>
    <property type="project" value="InterPro"/>
</dbReference>
<accession>A0A210Q5B6</accession>
<dbReference type="PANTHER" id="PTHR15073">
    <property type="entry name" value="MICROTUBULE-ASSOCIATED PROTEIN"/>
    <property type="match status" value="1"/>
</dbReference>
<feature type="region of interest" description="Disordered" evidence="6">
    <location>
        <begin position="756"/>
        <end position="796"/>
    </location>
</feature>
<comment type="subcellular location">
    <subcellularLocation>
        <location evidence="1">Cytoplasm</location>
        <location evidence="1">Cytoskeleton</location>
    </subcellularLocation>
</comment>
<dbReference type="GO" id="GO:0015630">
    <property type="term" value="C:microtubule cytoskeleton"/>
    <property type="evidence" value="ECO:0007669"/>
    <property type="project" value="InterPro"/>
</dbReference>
<sequence>MAVLNSIPEAGPTKKRRSFLAPSGTPPTRPKSTMNLSTRENIRLRDPKTTPRKPRPASIAGSVPSFISMETPKGTSRSKSTDRLARDRQKTPSRSTPKREKDEQNLQEKKEKRGSSVDIRKLTEKRKAELQKLAEKKKEVKEDQSEGSDHEKTPDRSTARVSQQSIDRLSTPRIAKYKNETPAKTETVKDRATPSRERASTPTYTKGTKKSVTIVAPHSSPSKTKTPKQKDKENKEPLKRKPTSKESSNEALDSPRASPKPAVGVKAESPAQPESGASVEEVSAKVTTPRSVSPASSKSEDEEKAVPVPKKTPEKVVKIVEPNEEATQATPATPAQGKPSVASTPATPAATPKSKKEIEMDEYKAKLAEKRRQAREKAEREAELERQRLEEIRLAEEETLRQEEEEQRQMEEEAGKLAQEARKNEEERLRRAIEAEDLRKKEEAERLEQERQQKEEADRKAKEDAERIEKEKQEKAKKDEEERLERKKRLEMIMKRVKPDSPMTGSMTSSMIGTSSSMSGSQIGSMTGSMSSSMILIGSDKGDSPYQSLSNSPSKNSLQSNEGGEDSADEANGLDDKLDDKTKTLQPATDTPKFKSPLLQKLVENKSQNGANETHKFKSPLLQNLMGKKRLGMDKADEKTNGVTTNGNKQGEPGEQAQESVSEQVSEGEKGQVDSLVIADNESDRSESRNSKSDGSVDSDTSTAKDVSIAEQKLGSNTVIIKTEVSSSSLNGVSQNGEMEQYPQELVDSSISMRTADSSLGTSSDQSLGESLVDSQTISVEQGSTTTDSGSTEPNSEFEDFIDLSVTNKNFEVKAQQSLFAHQTTDDLLNLNTNSIDNNLDNISSDSHPKPIIAFEDNAARRQEVTDFLS</sequence>
<keyword evidence="3" id="KW-0963">Cytoplasm</keyword>
<dbReference type="InterPro" id="IPR008604">
    <property type="entry name" value="MAP7_fam"/>
</dbReference>
<gene>
    <name evidence="7" type="ORF">KP79_PYT06640</name>
</gene>
<feature type="compositionally biased region" description="Basic and acidic residues" evidence="6">
    <location>
        <begin position="177"/>
        <end position="199"/>
    </location>
</feature>
<feature type="compositionally biased region" description="Basic and acidic residues" evidence="6">
    <location>
        <begin position="574"/>
        <end position="583"/>
    </location>
</feature>
<feature type="compositionally biased region" description="Basic and acidic residues" evidence="6">
    <location>
        <begin position="97"/>
        <end position="158"/>
    </location>
</feature>